<dbReference type="NCBIfam" id="TIGR00350">
    <property type="entry name" value="lytR_cpsA_psr"/>
    <property type="match status" value="1"/>
</dbReference>
<evidence type="ECO:0000313" key="5">
    <source>
        <dbReference type="EMBL" id="MDY5154916.1"/>
    </source>
</evidence>
<reference evidence="5" key="1">
    <citation type="submission" date="2023-10" db="EMBL/GenBank/DDBJ databases">
        <title>Whole Genome based description of the genera Actinobaculum and Actinotignum reveals a complex phylogenetic relationship within the species included in the genus Actinotignum.</title>
        <authorList>
            <person name="Jensen C.S."/>
            <person name="Dargis R."/>
            <person name="Kemp M."/>
            <person name="Christensen J.J."/>
        </authorList>
    </citation>
    <scope>NUCLEOTIDE SEQUENCE</scope>
    <source>
        <strain evidence="5">SLA_B511</strain>
    </source>
</reference>
<evidence type="ECO:0000259" key="4">
    <source>
        <dbReference type="Pfam" id="PF03816"/>
    </source>
</evidence>
<sequence>MKENQQLATHMVQTRRPLYAMRIVLLVLLAIVLTAGSTFGFGWMRYQGNIKRSDVSNLVPSAAATPVDSLAGQALNILVLGSDTRAGASNIDGVGEEGGMRADTTMIVHISADRQRVEVVSIPRDTLVDIPPCTVRTSPNGQETRTMRKQYNAMFNSAFSLGGTYGDIPSAAACSMNTLHELTGLTFHGYVVVDFASFVSTVDALGGIPIYIQERMKDKYAGLDLEPGCRLLHGQSALAFARARKQLGDGSDVSRITRQHKLVSAVFNEALKTNMLTNIPTLMRFLDAATQSLQTSKEIGNISNIVGLANSLSHLNINSVKFWTMPYDPADNRVTPNKTAKYMWEALIKDLPINAEKHGGNGNVRAMPPVEAQQAPSAAPSQGAQPQPAQPEQGNAPSGATQAHPAPQNSASSSETPQPTQTETLSPEELNCTRANAK</sequence>
<accession>A0AAW9HYL3</accession>
<dbReference type="EMBL" id="JAWNGC010000004">
    <property type="protein sequence ID" value="MDY5154916.1"/>
    <property type="molecule type" value="Genomic_DNA"/>
</dbReference>
<feature type="transmembrane region" description="Helical" evidence="3">
    <location>
        <begin position="21"/>
        <end position="44"/>
    </location>
</feature>
<evidence type="ECO:0000256" key="3">
    <source>
        <dbReference type="SAM" id="Phobius"/>
    </source>
</evidence>
<comment type="caution">
    <text evidence="5">The sequence shown here is derived from an EMBL/GenBank/DDBJ whole genome shotgun (WGS) entry which is preliminary data.</text>
</comment>
<dbReference type="Proteomes" id="UP001281731">
    <property type="component" value="Unassembled WGS sequence"/>
</dbReference>
<feature type="compositionally biased region" description="Polar residues" evidence="2">
    <location>
        <begin position="407"/>
        <end position="425"/>
    </location>
</feature>
<feature type="domain" description="Cell envelope-related transcriptional attenuator" evidence="4">
    <location>
        <begin position="101"/>
        <end position="270"/>
    </location>
</feature>
<dbReference type="Pfam" id="PF03816">
    <property type="entry name" value="LytR_cpsA_psr"/>
    <property type="match status" value="1"/>
</dbReference>
<dbReference type="PANTHER" id="PTHR33392">
    <property type="entry name" value="POLYISOPRENYL-TEICHOIC ACID--PEPTIDOGLYCAN TEICHOIC ACID TRANSFERASE TAGU"/>
    <property type="match status" value="1"/>
</dbReference>
<proteinExistence type="inferred from homology"/>
<protein>
    <submittedName>
        <fullName evidence="5">LCP family protein</fullName>
    </submittedName>
</protein>
<keyword evidence="3" id="KW-0472">Membrane</keyword>
<comment type="similarity">
    <text evidence="1">Belongs to the LytR/CpsA/Psr (LCP) family.</text>
</comment>
<dbReference type="AlphaFoldDB" id="A0AAW9HYL3"/>
<evidence type="ECO:0000256" key="2">
    <source>
        <dbReference type="SAM" id="MobiDB-lite"/>
    </source>
</evidence>
<name>A0AAW9HYL3_9ACTO</name>
<dbReference type="InterPro" id="IPR050922">
    <property type="entry name" value="LytR/CpsA/Psr_CW_biosynth"/>
</dbReference>
<evidence type="ECO:0000256" key="1">
    <source>
        <dbReference type="ARBA" id="ARBA00006068"/>
    </source>
</evidence>
<gene>
    <name evidence="5" type="ORF">R6G80_04155</name>
</gene>
<dbReference type="RefSeq" id="WP_022865643.1">
    <property type="nucleotide sequence ID" value="NZ_CAMYCL010000016.1"/>
</dbReference>
<keyword evidence="3" id="KW-1133">Transmembrane helix</keyword>
<keyword evidence="3" id="KW-0812">Transmembrane</keyword>
<dbReference type="InterPro" id="IPR004474">
    <property type="entry name" value="LytR_CpsA_psr"/>
</dbReference>
<dbReference type="PANTHER" id="PTHR33392:SF6">
    <property type="entry name" value="POLYISOPRENYL-TEICHOIC ACID--PEPTIDOGLYCAN TEICHOIC ACID TRANSFERASE TAGU"/>
    <property type="match status" value="1"/>
</dbReference>
<feature type="compositionally biased region" description="Low complexity" evidence="2">
    <location>
        <begin position="372"/>
        <end position="397"/>
    </location>
</feature>
<evidence type="ECO:0000313" key="6">
    <source>
        <dbReference type="Proteomes" id="UP001281731"/>
    </source>
</evidence>
<organism evidence="5 6">
    <name type="scientific">Actinotignum urinale</name>
    <dbReference type="NCBI Taxonomy" id="190146"/>
    <lineage>
        <taxon>Bacteria</taxon>
        <taxon>Bacillati</taxon>
        <taxon>Actinomycetota</taxon>
        <taxon>Actinomycetes</taxon>
        <taxon>Actinomycetales</taxon>
        <taxon>Actinomycetaceae</taxon>
        <taxon>Actinotignum</taxon>
    </lineage>
</organism>
<feature type="region of interest" description="Disordered" evidence="2">
    <location>
        <begin position="372"/>
        <end position="438"/>
    </location>
</feature>
<dbReference type="Gene3D" id="3.40.630.190">
    <property type="entry name" value="LCP protein"/>
    <property type="match status" value="1"/>
</dbReference>